<name>A0A2I0SWC5_9ACTN</name>
<dbReference type="SUPFAM" id="SSF55811">
    <property type="entry name" value="Nudix"/>
    <property type="match status" value="1"/>
</dbReference>
<evidence type="ECO:0000256" key="4">
    <source>
        <dbReference type="ARBA" id="ARBA00022801"/>
    </source>
</evidence>
<protein>
    <recommendedName>
        <fullName evidence="2">NAD(+) diphosphatase</fullName>
        <ecNumber evidence="2">3.6.1.22</ecNumber>
    </recommendedName>
</protein>
<dbReference type="Pfam" id="PF09296">
    <property type="entry name" value="NUDIX-like"/>
    <property type="match status" value="1"/>
</dbReference>
<dbReference type="PROSITE" id="PS51462">
    <property type="entry name" value="NUDIX"/>
    <property type="match status" value="1"/>
</dbReference>
<sequence>MTTWTDHSADRPISLTAPSGIDRAAHHRLDEAWLAAAWSHPTTRVFVVSGGQVLIDETADGTTELLMTPSFEAPLTEAHRYFLGTDDNGVSYFALQKDALPGRIDQSARPAGLREAGLLLSPRDAGLMVHAVGLENWQRTHRFCSRCGERTVIAAAGHIRRCPACGAEHYPRTDPAVIMAVTDDDDRILLGRQVHWPEGRFSTLAGFVEPGESIEQSVRREVLEEVGVTVGEVEYVASQPWPFPSSLMLGFRARATSSEITVDGEEINEARWFSRDELGAAFESGEVLPPYGISIAARLIELWYGKPLPTRGNSA</sequence>
<dbReference type="GO" id="GO:0046872">
    <property type="term" value="F:metal ion binding"/>
    <property type="evidence" value="ECO:0007669"/>
    <property type="project" value="UniProtKB-KW"/>
</dbReference>
<evidence type="ECO:0000256" key="6">
    <source>
        <dbReference type="ARBA" id="ARBA00023027"/>
    </source>
</evidence>
<keyword evidence="5" id="KW-0460">Magnesium</keyword>
<dbReference type="OrthoDB" id="9791656at2"/>
<dbReference type="InterPro" id="IPR049734">
    <property type="entry name" value="NudC-like_C"/>
</dbReference>
<dbReference type="PANTHER" id="PTHR11383:SF3">
    <property type="entry name" value="NAD(P)H PYROPHOSPHATASE NUDT13, MITOCHONDRIAL"/>
    <property type="match status" value="1"/>
</dbReference>
<evidence type="ECO:0000256" key="5">
    <source>
        <dbReference type="ARBA" id="ARBA00022842"/>
    </source>
</evidence>
<dbReference type="EC" id="3.6.1.22" evidence="2"/>
<dbReference type="PANTHER" id="PTHR11383">
    <property type="entry name" value="NUCLEOSIDE DIPHOSPHATE-LINKED MOIETY X MOTIF 13"/>
    <property type="match status" value="1"/>
</dbReference>
<dbReference type="GO" id="GO:0016787">
    <property type="term" value="F:hydrolase activity"/>
    <property type="evidence" value="ECO:0007669"/>
    <property type="project" value="UniProtKB-KW"/>
</dbReference>
<dbReference type="Pfam" id="PF00293">
    <property type="entry name" value="NUDIX"/>
    <property type="match status" value="1"/>
</dbReference>
<evidence type="ECO:0000256" key="2">
    <source>
        <dbReference type="ARBA" id="ARBA00012381"/>
    </source>
</evidence>
<dbReference type="NCBIfam" id="NF001299">
    <property type="entry name" value="PRK00241.1"/>
    <property type="match status" value="1"/>
</dbReference>
<dbReference type="Gene3D" id="3.90.79.20">
    <property type="match status" value="1"/>
</dbReference>
<accession>A0A2I0SWC5</accession>
<keyword evidence="6" id="KW-0520">NAD</keyword>
<reference evidence="8 9" key="1">
    <citation type="submission" date="2017-12" db="EMBL/GenBank/DDBJ databases">
        <title>Streptomyces populusis sp. nov., a novel endophytic actinobacterium isolated from stems of Populus adenopoda Maxim.</title>
        <authorList>
            <person name="Wang Z."/>
        </authorList>
    </citation>
    <scope>NUCLEOTIDE SEQUENCE [LARGE SCALE GENOMIC DNA]</scope>
    <source>
        <strain evidence="8 9">A249</strain>
    </source>
</reference>
<proteinExistence type="predicted"/>
<dbReference type="InterPro" id="IPR015376">
    <property type="entry name" value="Znr_NADH_PPase"/>
</dbReference>
<feature type="domain" description="Nudix hydrolase" evidence="7">
    <location>
        <begin position="171"/>
        <end position="301"/>
    </location>
</feature>
<gene>
    <name evidence="8" type="ORF">CW362_04615</name>
</gene>
<keyword evidence="9" id="KW-1185">Reference proteome</keyword>
<dbReference type="InterPro" id="IPR000086">
    <property type="entry name" value="NUDIX_hydrolase_dom"/>
</dbReference>
<dbReference type="CDD" id="cd03429">
    <property type="entry name" value="NUDIX_NADH_pyrophosphatase_Nudt13"/>
    <property type="match status" value="1"/>
</dbReference>
<dbReference type="InterPro" id="IPR015797">
    <property type="entry name" value="NUDIX_hydrolase-like_dom_sf"/>
</dbReference>
<keyword evidence="4" id="KW-0378">Hydrolase</keyword>
<evidence type="ECO:0000256" key="3">
    <source>
        <dbReference type="ARBA" id="ARBA00022723"/>
    </source>
</evidence>
<evidence type="ECO:0000313" key="9">
    <source>
        <dbReference type="Proteomes" id="UP000236178"/>
    </source>
</evidence>
<evidence type="ECO:0000259" key="7">
    <source>
        <dbReference type="PROSITE" id="PS51462"/>
    </source>
</evidence>
<evidence type="ECO:0000313" key="8">
    <source>
        <dbReference type="EMBL" id="PKT74239.1"/>
    </source>
</evidence>
<organism evidence="8 9">
    <name type="scientific">Streptomyces populi</name>
    <dbReference type="NCBI Taxonomy" id="2058924"/>
    <lineage>
        <taxon>Bacteria</taxon>
        <taxon>Bacillati</taxon>
        <taxon>Actinomycetota</taxon>
        <taxon>Actinomycetes</taxon>
        <taxon>Kitasatosporales</taxon>
        <taxon>Streptomycetaceae</taxon>
        <taxon>Streptomyces</taxon>
    </lineage>
</organism>
<keyword evidence="3" id="KW-0479">Metal-binding</keyword>
<dbReference type="Pfam" id="PF09297">
    <property type="entry name" value="Zn_ribbon_NUD"/>
    <property type="match status" value="1"/>
</dbReference>
<dbReference type="EMBL" id="PJOS01000005">
    <property type="protein sequence ID" value="PKT74239.1"/>
    <property type="molecule type" value="Genomic_DNA"/>
</dbReference>
<comment type="caution">
    <text evidence="8">The sequence shown here is derived from an EMBL/GenBank/DDBJ whole genome shotgun (WGS) entry which is preliminary data.</text>
</comment>
<dbReference type="Proteomes" id="UP000236178">
    <property type="component" value="Unassembled WGS sequence"/>
</dbReference>
<evidence type="ECO:0000256" key="1">
    <source>
        <dbReference type="ARBA" id="ARBA00001946"/>
    </source>
</evidence>
<dbReference type="AlphaFoldDB" id="A0A2I0SWC5"/>
<dbReference type="RefSeq" id="WP_103548038.1">
    <property type="nucleotide sequence ID" value="NZ_JBHJSK010000021.1"/>
</dbReference>
<comment type="cofactor">
    <cofactor evidence="1">
        <name>Mg(2+)</name>
        <dbReference type="ChEBI" id="CHEBI:18420"/>
    </cofactor>
</comment>
<dbReference type="InterPro" id="IPR015375">
    <property type="entry name" value="NADH_PPase-like_N"/>
</dbReference>
<dbReference type="Gene3D" id="3.90.79.10">
    <property type="entry name" value="Nucleoside Triphosphate Pyrophosphohydrolase"/>
    <property type="match status" value="1"/>
</dbReference>